<gene>
    <name evidence="1" type="ORF">ACFFIX_27140</name>
</gene>
<evidence type="ECO:0000313" key="2">
    <source>
        <dbReference type="Proteomes" id="UP001589854"/>
    </source>
</evidence>
<dbReference type="EMBL" id="JBHLVO010000060">
    <property type="protein sequence ID" value="MFC0274978.1"/>
    <property type="molecule type" value="Genomic_DNA"/>
</dbReference>
<evidence type="ECO:0000313" key="1">
    <source>
        <dbReference type="EMBL" id="MFC0274978.1"/>
    </source>
</evidence>
<keyword evidence="2" id="KW-1185">Reference proteome</keyword>
<dbReference type="RefSeq" id="WP_378939746.1">
    <property type="nucleotide sequence ID" value="NZ_JBHLVO010000060.1"/>
</dbReference>
<reference evidence="1 2" key="1">
    <citation type="submission" date="2024-09" db="EMBL/GenBank/DDBJ databases">
        <authorList>
            <person name="Sun Q."/>
            <person name="Mori K."/>
        </authorList>
    </citation>
    <scope>NUCLEOTIDE SEQUENCE [LARGE SCALE GENOMIC DNA]</scope>
    <source>
        <strain evidence="1 2">CCM 7228</strain>
    </source>
</reference>
<dbReference type="Proteomes" id="UP001589854">
    <property type="component" value="Unassembled WGS sequence"/>
</dbReference>
<organism evidence="1 2">
    <name type="scientific">Metabacillus herbersteinensis</name>
    <dbReference type="NCBI Taxonomy" id="283816"/>
    <lineage>
        <taxon>Bacteria</taxon>
        <taxon>Bacillati</taxon>
        <taxon>Bacillota</taxon>
        <taxon>Bacilli</taxon>
        <taxon>Bacillales</taxon>
        <taxon>Bacillaceae</taxon>
        <taxon>Metabacillus</taxon>
    </lineage>
</organism>
<sequence>MPKGKGKKGVRSSAFRAVSNNTDQQITSARELTKVQYPVEQLDINNEYNPVTSTFTPRQNGIYSIIASILASPVAAQTFIELRIFVNGEPGVGVFENITGVLGSISVSTNLQLQVGDTVEVFVGGIPTPFFIESDPDFTHFEATRIG</sequence>
<dbReference type="Gene3D" id="2.60.120.40">
    <property type="match status" value="1"/>
</dbReference>
<accession>A0ABV6GNF2</accession>
<proteinExistence type="predicted"/>
<dbReference type="SUPFAM" id="SSF49842">
    <property type="entry name" value="TNF-like"/>
    <property type="match status" value="1"/>
</dbReference>
<comment type="caution">
    <text evidence="1">The sequence shown here is derived from an EMBL/GenBank/DDBJ whole genome shotgun (WGS) entry which is preliminary data.</text>
</comment>
<name>A0ABV6GNF2_9BACI</name>
<protein>
    <submittedName>
        <fullName evidence="1">ABC transporter permease</fullName>
    </submittedName>
</protein>
<dbReference type="InterPro" id="IPR008983">
    <property type="entry name" value="Tumour_necrosis_fac-like_dom"/>
</dbReference>